<proteinExistence type="predicted"/>
<reference evidence="1 2" key="1">
    <citation type="submission" date="2016-04" db="EMBL/GenBank/DDBJ databases">
        <title>Draft genome sequence of Janthinobacterium psychrotolerans sp. nov., isolated from freshwater sediments in Denmark.</title>
        <authorList>
            <person name="Gong X."/>
            <person name="Skrivergaard S."/>
            <person name="Korsgaard B.S."/>
            <person name="Schreiber L."/>
            <person name="Marshall I.P."/>
            <person name="Finster K."/>
            <person name="Schramm A."/>
        </authorList>
    </citation>
    <scope>NUCLEOTIDE SEQUENCE [LARGE SCALE GENOMIC DNA]</scope>
    <source>
        <strain evidence="1 2">S3-2</strain>
    </source>
</reference>
<dbReference type="Proteomes" id="UP000092713">
    <property type="component" value="Unassembled WGS sequence"/>
</dbReference>
<dbReference type="EMBL" id="LOCQ01000042">
    <property type="protein sequence ID" value="OBV40939.1"/>
    <property type="molecule type" value="Genomic_DNA"/>
</dbReference>
<keyword evidence="2" id="KW-1185">Reference proteome</keyword>
<keyword evidence="1" id="KW-0489">Methyltransferase</keyword>
<dbReference type="Pfam" id="PF13578">
    <property type="entry name" value="Methyltransf_24"/>
    <property type="match status" value="1"/>
</dbReference>
<sequence length="365" mass="40059">MPASTTINKPILIFPAGVPRSLDYLARCQRDGQAVIGSSSLAYDVSKPAYPEWAVLPYVNDPGFPQALQELIAHRGVAGIYTPNPVVWSYLHDLLKDMDSPVKLVNASPVHDEMSGYRAATAHARKTQATPLPIATHAGGKAPLAELQLAALFRHGNIIPGMCDDEKISALYEIARHCTRGDVVEIGSAWGKSAFILARLARLYEIGKTLCIDPWQSEYVTQNDDGGLVDNCIHQYDYDEALRVFEINLLPYSANDINYLRLPSVDAEQHYRQRRPVHSPSFGTTTYAGKVALLHIDGNHAYAAALADVTAWAGHVVSGGWIIIDDYIWPYGDGPQRAGDEFLNGNKDRISCAFVMGTALFLQLQ</sequence>
<dbReference type="STRING" id="1747903.ASR47_102165"/>
<organism evidence="1 2">
    <name type="scientific">Janthinobacterium psychrotolerans</name>
    <dbReference type="NCBI Taxonomy" id="1747903"/>
    <lineage>
        <taxon>Bacteria</taxon>
        <taxon>Pseudomonadati</taxon>
        <taxon>Pseudomonadota</taxon>
        <taxon>Betaproteobacteria</taxon>
        <taxon>Burkholderiales</taxon>
        <taxon>Oxalobacteraceae</taxon>
        <taxon>Janthinobacterium</taxon>
    </lineage>
</organism>
<keyword evidence="1" id="KW-0808">Transferase</keyword>
<dbReference type="GO" id="GO:0032259">
    <property type="term" value="P:methylation"/>
    <property type="evidence" value="ECO:0007669"/>
    <property type="project" value="UniProtKB-KW"/>
</dbReference>
<protein>
    <submittedName>
        <fullName evidence="1">Methyltransferase domain-containing protein</fullName>
    </submittedName>
</protein>
<dbReference type="SUPFAM" id="SSF53335">
    <property type="entry name" value="S-adenosyl-L-methionine-dependent methyltransferases"/>
    <property type="match status" value="1"/>
</dbReference>
<name>A0A1A7C7E2_9BURK</name>
<evidence type="ECO:0000313" key="2">
    <source>
        <dbReference type="Proteomes" id="UP000092713"/>
    </source>
</evidence>
<evidence type="ECO:0000313" key="1">
    <source>
        <dbReference type="EMBL" id="OBV40939.1"/>
    </source>
</evidence>
<dbReference type="InterPro" id="IPR029063">
    <property type="entry name" value="SAM-dependent_MTases_sf"/>
</dbReference>
<gene>
    <name evidence="1" type="ORF">ASR47_102165</name>
</gene>
<accession>A0A1A7C7E2</accession>
<dbReference type="GO" id="GO:0008168">
    <property type="term" value="F:methyltransferase activity"/>
    <property type="evidence" value="ECO:0007669"/>
    <property type="project" value="UniProtKB-KW"/>
</dbReference>
<dbReference type="AlphaFoldDB" id="A0A1A7C7E2"/>
<dbReference type="PATRIC" id="fig|1747903.4.peg.4600"/>
<dbReference type="OrthoDB" id="240750at2"/>
<dbReference type="Gene3D" id="3.40.50.150">
    <property type="entry name" value="Vaccinia Virus protein VP39"/>
    <property type="match status" value="1"/>
</dbReference>
<comment type="caution">
    <text evidence="1">The sequence shown here is derived from an EMBL/GenBank/DDBJ whole genome shotgun (WGS) entry which is preliminary data.</text>
</comment>